<evidence type="ECO:0000256" key="3">
    <source>
        <dbReference type="ARBA" id="ARBA00023082"/>
    </source>
</evidence>
<dbReference type="InterPro" id="IPR007627">
    <property type="entry name" value="RNA_pol_sigma70_r2"/>
</dbReference>
<dbReference type="InterPro" id="IPR013324">
    <property type="entry name" value="RNA_pol_sigma_r3/r4-like"/>
</dbReference>
<keyword evidence="4" id="KW-0804">Transcription</keyword>
<evidence type="ECO:0000256" key="2">
    <source>
        <dbReference type="ARBA" id="ARBA00023015"/>
    </source>
</evidence>
<comment type="similarity">
    <text evidence="1">Belongs to the sigma-70 factor family. ECF subfamily.</text>
</comment>
<feature type="domain" description="RNA polymerase sigma factor 70 region 4 type 2" evidence="6">
    <location>
        <begin position="95"/>
        <end position="146"/>
    </location>
</feature>
<accession>A0ABW3JSL7</accession>
<dbReference type="InterPro" id="IPR013325">
    <property type="entry name" value="RNA_pol_sigma_r2"/>
</dbReference>
<gene>
    <name evidence="7" type="ORF">ACFQ1U_08650</name>
</gene>
<dbReference type="RefSeq" id="WP_386107351.1">
    <property type="nucleotide sequence ID" value="NZ_JBHTJR010000045.1"/>
</dbReference>
<evidence type="ECO:0000259" key="5">
    <source>
        <dbReference type="Pfam" id="PF04542"/>
    </source>
</evidence>
<keyword evidence="8" id="KW-1185">Reference proteome</keyword>
<evidence type="ECO:0000256" key="1">
    <source>
        <dbReference type="ARBA" id="ARBA00010641"/>
    </source>
</evidence>
<dbReference type="EMBL" id="JBHTJR010000045">
    <property type="protein sequence ID" value="MFD0993271.1"/>
    <property type="molecule type" value="Genomic_DNA"/>
</dbReference>
<dbReference type="InterPro" id="IPR036388">
    <property type="entry name" value="WH-like_DNA-bd_sf"/>
</dbReference>
<sequence>MTTQQIWQEYHNDVKQFIFSKTHHHFVTDDLLQDVFIKVHTKLNTLKNKQAVKSWIFSIARNTVNDYFKKNQNKIATPVIEQVSETLLNQHTEKDCLQGIIKNLPKKYRTPLFLADIKGLKQEEVAKKLHQNIPTTKSQIQRARKLIAKGFIDCCGFEINKKGKLVGEIQEKEDCKVCNS</sequence>
<dbReference type="PANTHER" id="PTHR43133">
    <property type="entry name" value="RNA POLYMERASE ECF-TYPE SIGMA FACTO"/>
    <property type="match status" value="1"/>
</dbReference>
<dbReference type="Pfam" id="PF08281">
    <property type="entry name" value="Sigma70_r4_2"/>
    <property type="match status" value="1"/>
</dbReference>
<dbReference type="Gene3D" id="1.10.1740.10">
    <property type="match status" value="1"/>
</dbReference>
<keyword evidence="2" id="KW-0805">Transcription regulation</keyword>
<dbReference type="PANTHER" id="PTHR43133:SF62">
    <property type="entry name" value="RNA POLYMERASE SIGMA FACTOR SIGZ"/>
    <property type="match status" value="1"/>
</dbReference>
<evidence type="ECO:0000256" key="4">
    <source>
        <dbReference type="ARBA" id="ARBA00023163"/>
    </source>
</evidence>
<protein>
    <submittedName>
        <fullName evidence="7">Sigma-70 family RNA polymerase sigma factor</fullName>
    </submittedName>
</protein>
<keyword evidence="3" id="KW-0731">Sigma factor</keyword>
<dbReference type="Pfam" id="PF04542">
    <property type="entry name" value="Sigma70_r2"/>
    <property type="match status" value="1"/>
</dbReference>
<organism evidence="7 8">
    <name type="scientific">Tenacibaculum geojense</name>
    <dbReference type="NCBI Taxonomy" id="915352"/>
    <lineage>
        <taxon>Bacteria</taxon>
        <taxon>Pseudomonadati</taxon>
        <taxon>Bacteroidota</taxon>
        <taxon>Flavobacteriia</taxon>
        <taxon>Flavobacteriales</taxon>
        <taxon>Flavobacteriaceae</taxon>
        <taxon>Tenacibaculum</taxon>
    </lineage>
</organism>
<evidence type="ECO:0000259" key="6">
    <source>
        <dbReference type="Pfam" id="PF08281"/>
    </source>
</evidence>
<comment type="caution">
    <text evidence="7">The sequence shown here is derived from an EMBL/GenBank/DDBJ whole genome shotgun (WGS) entry which is preliminary data.</text>
</comment>
<dbReference type="Gene3D" id="1.10.10.10">
    <property type="entry name" value="Winged helix-like DNA-binding domain superfamily/Winged helix DNA-binding domain"/>
    <property type="match status" value="1"/>
</dbReference>
<name>A0ABW3JSL7_9FLAO</name>
<dbReference type="InterPro" id="IPR013249">
    <property type="entry name" value="RNA_pol_sigma70_r4_t2"/>
</dbReference>
<dbReference type="SUPFAM" id="SSF88659">
    <property type="entry name" value="Sigma3 and sigma4 domains of RNA polymerase sigma factors"/>
    <property type="match status" value="1"/>
</dbReference>
<dbReference type="InterPro" id="IPR014284">
    <property type="entry name" value="RNA_pol_sigma-70_dom"/>
</dbReference>
<dbReference type="SUPFAM" id="SSF88946">
    <property type="entry name" value="Sigma2 domain of RNA polymerase sigma factors"/>
    <property type="match status" value="1"/>
</dbReference>
<feature type="domain" description="RNA polymerase sigma-70 region 2" evidence="5">
    <location>
        <begin position="7"/>
        <end position="72"/>
    </location>
</feature>
<reference evidence="8" key="1">
    <citation type="journal article" date="2019" name="Int. J. Syst. Evol. Microbiol.">
        <title>The Global Catalogue of Microorganisms (GCM) 10K type strain sequencing project: providing services to taxonomists for standard genome sequencing and annotation.</title>
        <authorList>
            <consortium name="The Broad Institute Genomics Platform"/>
            <consortium name="The Broad Institute Genome Sequencing Center for Infectious Disease"/>
            <person name="Wu L."/>
            <person name="Ma J."/>
        </authorList>
    </citation>
    <scope>NUCLEOTIDE SEQUENCE [LARGE SCALE GENOMIC DNA]</scope>
    <source>
        <strain evidence="8">CCUG 60527</strain>
    </source>
</reference>
<proteinExistence type="inferred from homology"/>
<evidence type="ECO:0000313" key="7">
    <source>
        <dbReference type="EMBL" id="MFD0993271.1"/>
    </source>
</evidence>
<dbReference type="Proteomes" id="UP001597062">
    <property type="component" value="Unassembled WGS sequence"/>
</dbReference>
<evidence type="ECO:0000313" key="8">
    <source>
        <dbReference type="Proteomes" id="UP001597062"/>
    </source>
</evidence>
<dbReference type="NCBIfam" id="TIGR02937">
    <property type="entry name" value="sigma70-ECF"/>
    <property type="match status" value="1"/>
</dbReference>
<dbReference type="InterPro" id="IPR039425">
    <property type="entry name" value="RNA_pol_sigma-70-like"/>
</dbReference>